<dbReference type="Pfam" id="PF12790">
    <property type="entry name" value="T6SS-SciN"/>
    <property type="match status" value="1"/>
</dbReference>
<proteinExistence type="predicted"/>
<accession>A0ABX5R315</accession>
<keyword evidence="1" id="KW-0449">Lipoprotein</keyword>
<sequence>MIRLSMKESIRSFSRITQYCVVALATLLVMACSSKPQPETVEKLVVELTTTKDINPNNKGVANPLRISVYTLKSMDEFKSSDFFTITEENTPSLKEQMEKVYDGIMLPNETKKIELTPNSEVTAIGVVAAYREIEQADWKAVINPLPKKRVQPWYKKLWSGETEHDPIVEVRVERLSISIKKMD</sequence>
<dbReference type="NCBIfam" id="TIGR03352">
    <property type="entry name" value="VI_chp_3"/>
    <property type="match status" value="1"/>
</dbReference>
<dbReference type="Gene3D" id="2.60.40.4150">
    <property type="entry name" value="Type VI secretion system, lipoprotein SciN"/>
    <property type="match status" value="1"/>
</dbReference>
<dbReference type="Proteomes" id="UP000288804">
    <property type="component" value="Chromosome"/>
</dbReference>
<dbReference type="EMBL" id="CP032487">
    <property type="protein sequence ID" value="QAX80022.1"/>
    <property type="molecule type" value="Genomic_DNA"/>
</dbReference>
<name>A0ABX5R315_9GAMM</name>
<dbReference type="InterPro" id="IPR017734">
    <property type="entry name" value="T6SS_SciN"/>
</dbReference>
<keyword evidence="2" id="KW-1185">Reference proteome</keyword>
<dbReference type="InterPro" id="IPR038706">
    <property type="entry name" value="Type_VI_SciN-like_sf"/>
</dbReference>
<protein>
    <submittedName>
        <fullName evidence="1">Type VI secretion system lipoprotein TssJ</fullName>
    </submittedName>
</protein>
<organism evidence="1 2">
    <name type="scientific">Yersinia hibernica</name>
    <dbReference type="NCBI Taxonomy" id="2339259"/>
    <lineage>
        <taxon>Bacteria</taxon>
        <taxon>Pseudomonadati</taxon>
        <taxon>Pseudomonadota</taxon>
        <taxon>Gammaproteobacteria</taxon>
        <taxon>Enterobacterales</taxon>
        <taxon>Yersiniaceae</taxon>
        <taxon>Yersinia</taxon>
    </lineage>
</organism>
<evidence type="ECO:0000313" key="2">
    <source>
        <dbReference type="Proteomes" id="UP000288804"/>
    </source>
</evidence>
<dbReference type="PANTHER" id="PTHR37625">
    <property type="entry name" value="OUTER MEMBRANE LIPOPROTEIN-RELATED"/>
    <property type="match status" value="1"/>
</dbReference>
<dbReference type="PANTHER" id="PTHR37625:SF4">
    <property type="entry name" value="OUTER MEMBRANE LIPOPROTEIN"/>
    <property type="match status" value="1"/>
</dbReference>
<gene>
    <name evidence="1" type="primary">tssJ</name>
    <name evidence="1" type="ORF">D5F51_16615</name>
</gene>
<dbReference type="PROSITE" id="PS51257">
    <property type="entry name" value="PROKAR_LIPOPROTEIN"/>
    <property type="match status" value="1"/>
</dbReference>
<reference evidence="2" key="1">
    <citation type="submission" date="2018-09" db="EMBL/GenBank/DDBJ databases">
        <title>Yersinia hibernicus sp. nov.</title>
        <authorList>
            <person name="Nguyen S.V."/>
            <person name="Mundanda D.M."/>
            <person name="Anes J."/>
            <person name="Fanning S."/>
        </authorList>
    </citation>
    <scope>NUCLEOTIDE SEQUENCE [LARGE SCALE GENOMIC DNA]</scope>
    <source>
        <strain evidence="2">CFS1934</strain>
    </source>
</reference>
<evidence type="ECO:0000313" key="1">
    <source>
        <dbReference type="EMBL" id="QAX80022.1"/>
    </source>
</evidence>